<evidence type="ECO:0000259" key="4">
    <source>
        <dbReference type="Pfam" id="PF00933"/>
    </source>
</evidence>
<dbReference type="OrthoDB" id="9805821at2"/>
<dbReference type="GO" id="GO:0004553">
    <property type="term" value="F:hydrolase activity, hydrolyzing O-glycosyl compounds"/>
    <property type="evidence" value="ECO:0007669"/>
    <property type="project" value="InterPro"/>
</dbReference>
<dbReference type="RefSeq" id="WP_092756595.1">
    <property type="nucleotide sequence ID" value="NZ_FOCG01000006.1"/>
</dbReference>
<evidence type="ECO:0000256" key="1">
    <source>
        <dbReference type="ARBA" id="ARBA00005336"/>
    </source>
</evidence>
<keyword evidence="3" id="KW-0326">Glycosidase</keyword>
<evidence type="ECO:0000313" key="5">
    <source>
        <dbReference type="EMBL" id="SEN16990.1"/>
    </source>
</evidence>
<dbReference type="PRINTS" id="PR00133">
    <property type="entry name" value="GLHYDRLASE3"/>
</dbReference>
<evidence type="ECO:0000256" key="2">
    <source>
        <dbReference type="ARBA" id="ARBA00022801"/>
    </source>
</evidence>
<dbReference type="InterPro" id="IPR036962">
    <property type="entry name" value="Glyco_hydro_3_N_sf"/>
</dbReference>
<dbReference type="Pfam" id="PF00933">
    <property type="entry name" value="Glyco_hydro_3"/>
    <property type="match status" value="1"/>
</dbReference>
<dbReference type="InterPro" id="IPR036881">
    <property type="entry name" value="Glyco_hydro_3_C_sf"/>
</dbReference>
<dbReference type="NCBIfam" id="NF003740">
    <property type="entry name" value="PRK05337.1"/>
    <property type="match status" value="1"/>
</dbReference>
<dbReference type="InterPro" id="IPR001764">
    <property type="entry name" value="Glyco_hydro_3_N"/>
</dbReference>
<dbReference type="STRING" id="474960.SAMN05216180_2968"/>
<gene>
    <name evidence="5" type="ORF">SAMN05216180_2968</name>
</gene>
<dbReference type="Proteomes" id="UP000199158">
    <property type="component" value="Unassembled WGS sequence"/>
</dbReference>
<dbReference type="GO" id="GO:0009254">
    <property type="term" value="P:peptidoglycan turnover"/>
    <property type="evidence" value="ECO:0007669"/>
    <property type="project" value="TreeGrafter"/>
</dbReference>
<dbReference type="InterPro" id="IPR017853">
    <property type="entry name" value="GH"/>
</dbReference>
<accession>A0A1H8EC83</accession>
<dbReference type="PANTHER" id="PTHR30480">
    <property type="entry name" value="BETA-HEXOSAMINIDASE-RELATED"/>
    <property type="match status" value="1"/>
</dbReference>
<dbReference type="InterPro" id="IPR050226">
    <property type="entry name" value="NagZ_Beta-hexosaminidase"/>
</dbReference>
<evidence type="ECO:0000313" key="6">
    <source>
        <dbReference type="Proteomes" id="UP000199158"/>
    </source>
</evidence>
<keyword evidence="6" id="KW-1185">Reference proteome</keyword>
<sequence>MNNLTAKQKVGQRLIAGFGGTQLNDEIIALVREYKVGNIILFRHNIESAQQLKTLCDEIQKLVQAETGIPAFITIDQEGGMVTRLSQDASNIPGAMAIASTGNPENAYRAGYITGQELRAMGVNFNLAPNMDINSHADNPVIGVRSYGDTPETVCRYGLEMIRGLADAGVASSAKHFPGHGDTNVDSHLSLPKVDKPLQELEQNELRPFAEAIKASIPSIMTTHILFPQLEPKEIPATMSRKIVTELLRQRMGFQGLVISDCMEMSAIKQYYGTVNGIVSAMKAGVDMVFVSHTPSVAVEAVKAVLQELENGSMDTAEMDASIQRILDCKEKYVHTEPLPLEIVGCTEHKHAVQEMMDKTLTLVGGERVPLGDKPWFLAPYAFRVTLASNVEDKSLSFAEYMVQHLGGDGTNLSPNPTNEEIAQLVQQAGKYSSAVVGTYNGHLHRGQLQLVKALAESGIPVTAVALRNPYDLASMPQSVCRLAAFEYTPLGLDAVVRFLRGELTPTGKLSISL</sequence>
<keyword evidence="2" id="KW-0378">Hydrolase</keyword>
<dbReference type="AlphaFoldDB" id="A0A1H8EC83"/>
<organism evidence="5 6">
    <name type="scientific">Hydrogenoanaerobacterium saccharovorans</name>
    <dbReference type="NCBI Taxonomy" id="474960"/>
    <lineage>
        <taxon>Bacteria</taxon>
        <taxon>Bacillati</taxon>
        <taxon>Bacillota</taxon>
        <taxon>Clostridia</taxon>
        <taxon>Eubacteriales</taxon>
        <taxon>Oscillospiraceae</taxon>
        <taxon>Hydrogenoanaerobacterium</taxon>
    </lineage>
</organism>
<dbReference type="Gene3D" id="3.40.50.1700">
    <property type="entry name" value="Glycoside hydrolase family 3 C-terminal domain"/>
    <property type="match status" value="1"/>
</dbReference>
<dbReference type="PANTHER" id="PTHR30480:SF16">
    <property type="entry name" value="GLYCOSIDE HYDROLASE FAMILY 3 DOMAIN PROTEIN"/>
    <property type="match status" value="1"/>
</dbReference>
<protein>
    <submittedName>
        <fullName evidence="5">Beta-N-acetylhexosaminidase</fullName>
    </submittedName>
</protein>
<name>A0A1H8EC83_9FIRM</name>
<comment type="similarity">
    <text evidence="1">Belongs to the glycosyl hydrolase 3 family.</text>
</comment>
<dbReference type="GO" id="GO:0005975">
    <property type="term" value="P:carbohydrate metabolic process"/>
    <property type="evidence" value="ECO:0007669"/>
    <property type="project" value="InterPro"/>
</dbReference>
<reference evidence="5 6" key="1">
    <citation type="submission" date="2016-10" db="EMBL/GenBank/DDBJ databases">
        <authorList>
            <person name="de Groot N.N."/>
        </authorList>
    </citation>
    <scope>NUCLEOTIDE SEQUENCE [LARGE SCALE GENOMIC DNA]</scope>
    <source>
        <strain evidence="5 6">CGMCC 1.5070</strain>
    </source>
</reference>
<proteinExistence type="inferred from homology"/>
<feature type="domain" description="Glycoside hydrolase family 3 N-terminal" evidence="4">
    <location>
        <begin position="8"/>
        <end position="327"/>
    </location>
</feature>
<dbReference type="SUPFAM" id="SSF51445">
    <property type="entry name" value="(Trans)glycosidases"/>
    <property type="match status" value="1"/>
</dbReference>
<dbReference type="Gene3D" id="3.20.20.300">
    <property type="entry name" value="Glycoside hydrolase, family 3, N-terminal domain"/>
    <property type="match status" value="1"/>
</dbReference>
<dbReference type="EMBL" id="FOCG01000006">
    <property type="protein sequence ID" value="SEN16990.1"/>
    <property type="molecule type" value="Genomic_DNA"/>
</dbReference>
<evidence type="ECO:0000256" key="3">
    <source>
        <dbReference type="ARBA" id="ARBA00023295"/>
    </source>
</evidence>